<keyword evidence="3" id="KW-1185">Reference proteome</keyword>
<accession>A0ABQ4GZY5</accession>
<dbReference type="Proteomes" id="UP000660454">
    <property type="component" value="Unassembled WGS sequence"/>
</dbReference>
<dbReference type="InterPro" id="IPR006764">
    <property type="entry name" value="SAM_dep_MeTrfase_SAV2177_type"/>
</dbReference>
<name>A0ABQ4GZY5_9ACTN</name>
<evidence type="ECO:0000256" key="1">
    <source>
        <dbReference type="SAM" id="MobiDB-lite"/>
    </source>
</evidence>
<evidence type="ECO:0008006" key="4">
    <source>
        <dbReference type="Google" id="ProtNLM"/>
    </source>
</evidence>
<gene>
    <name evidence="2" type="ORF">Msi02_77960</name>
</gene>
<dbReference type="PIRSF" id="PIRSF017393">
    <property type="entry name" value="MTase_SAV2177"/>
    <property type="match status" value="1"/>
</dbReference>
<dbReference type="InterPro" id="IPR029063">
    <property type="entry name" value="SAM-dependent_MTases_sf"/>
</dbReference>
<feature type="region of interest" description="Disordered" evidence="1">
    <location>
        <begin position="1"/>
        <end position="26"/>
    </location>
</feature>
<dbReference type="Gene3D" id="3.40.50.150">
    <property type="entry name" value="Vaccinia Virus protein VP39"/>
    <property type="match status" value="1"/>
</dbReference>
<evidence type="ECO:0000313" key="3">
    <source>
        <dbReference type="Proteomes" id="UP000660454"/>
    </source>
</evidence>
<protein>
    <recommendedName>
        <fullName evidence="4">SAM-dependent methyltransferase</fullName>
    </recommendedName>
</protein>
<comment type="caution">
    <text evidence="2">The sequence shown here is derived from an EMBL/GenBank/DDBJ whole genome shotgun (WGS) entry which is preliminary data.</text>
</comment>
<dbReference type="RefSeq" id="WP_204052714.1">
    <property type="nucleotide sequence ID" value="NZ_BOOF01000063.1"/>
</dbReference>
<feature type="compositionally biased region" description="Basic and acidic residues" evidence="1">
    <location>
        <begin position="8"/>
        <end position="20"/>
    </location>
</feature>
<reference evidence="2 3" key="1">
    <citation type="submission" date="2021-01" db="EMBL/GenBank/DDBJ databases">
        <title>Whole genome shotgun sequence of Microbispora siamensis NBRC 104113.</title>
        <authorList>
            <person name="Komaki H."/>
            <person name="Tamura T."/>
        </authorList>
    </citation>
    <scope>NUCLEOTIDE SEQUENCE [LARGE SCALE GENOMIC DNA]</scope>
    <source>
        <strain evidence="2 3">NBRC 104113</strain>
    </source>
</reference>
<organism evidence="2 3">
    <name type="scientific">Microbispora siamensis</name>
    <dbReference type="NCBI Taxonomy" id="564413"/>
    <lineage>
        <taxon>Bacteria</taxon>
        <taxon>Bacillati</taxon>
        <taxon>Actinomycetota</taxon>
        <taxon>Actinomycetes</taxon>
        <taxon>Streptosporangiales</taxon>
        <taxon>Streptosporangiaceae</taxon>
        <taxon>Microbispora</taxon>
    </lineage>
</organism>
<dbReference type="Pfam" id="PF04672">
    <property type="entry name" value="Methyltransf_19"/>
    <property type="match status" value="1"/>
</dbReference>
<evidence type="ECO:0000313" key="2">
    <source>
        <dbReference type="EMBL" id="GIH66979.1"/>
    </source>
</evidence>
<dbReference type="EMBL" id="BOOF01000063">
    <property type="protein sequence ID" value="GIH66979.1"/>
    <property type="molecule type" value="Genomic_DNA"/>
</dbReference>
<proteinExistence type="predicted"/>
<dbReference type="SUPFAM" id="SSF53335">
    <property type="entry name" value="S-adenosyl-L-methionine-dependent methyltransferases"/>
    <property type="match status" value="1"/>
</dbReference>
<sequence>MSASAAPKPHDARDLGDQKKRSATPLIDTATPNVARMYDYYLGGKDNFAADREAAERVMAVAPITREIARANRAFLGRAVRFLAGDAGICQFLGIGAGLPTKANVHQVAQDATPGALVVYVDNDPVVLSHARALLATDAQTRVLFGDVRKPGEILTDPDARALLDLSRPVAVLLVAVLHFVPDHEDPYGAVRTLVDAMAPGSFLVVSHVEHRPELSGAAKPYERANAPAVGRTFDEVARFFNGLDLVSPGLVPVRRWRPDAPVLTAQLEPDVPFFAGVGVKR</sequence>